<evidence type="ECO:0000313" key="2">
    <source>
        <dbReference type="Proteomes" id="UP001159363"/>
    </source>
</evidence>
<gene>
    <name evidence="1" type="ORF">PR048_024060</name>
</gene>
<reference evidence="1 2" key="1">
    <citation type="submission" date="2023-02" db="EMBL/GenBank/DDBJ databases">
        <title>LHISI_Scaffold_Assembly.</title>
        <authorList>
            <person name="Stuart O.P."/>
            <person name="Cleave R."/>
            <person name="Magrath M.J.L."/>
            <person name="Mikheyev A.S."/>
        </authorList>
    </citation>
    <scope>NUCLEOTIDE SEQUENCE [LARGE SCALE GENOMIC DNA]</scope>
    <source>
        <strain evidence="1">Daus_M_001</strain>
        <tissue evidence="1">Leg muscle</tissue>
    </source>
</reference>
<protein>
    <submittedName>
        <fullName evidence="1">Uncharacterized protein</fullName>
    </submittedName>
</protein>
<evidence type="ECO:0000313" key="1">
    <source>
        <dbReference type="EMBL" id="KAJ8876151.1"/>
    </source>
</evidence>
<proteinExistence type="predicted"/>
<dbReference type="EMBL" id="JARBHB010000009">
    <property type="protein sequence ID" value="KAJ8876151.1"/>
    <property type="molecule type" value="Genomic_DNA"/>
</dbReference>
<dbReference type="Proteomes" id="UP001159363">
    <property type="component" value="Chromosome 8"/>
</dbReference>
<accession>A0ABQ9GVT6</accession>
<name>A0ABQ9GVT6_9NEOP</name>
<comment type="caution">
    <text evidence="1">The sequence shown here is derived from an EMBL/GenBank/DDBJ whole genome shotgun (WGS) entry which is preliminary data.</text>
</comment>
<keyword evidence="2" id="KW-1185">Reference proteome</keyword>
<sequence length="281" mass="30846">MPLSAYILTGALSDMRPVKLVMMDGPQSRRSVPLSTAHKLADALSQIAAVVPRRSGIAQLSLKVYLGYHDELGGVHREANLSGQEVYESEKPPKHTVSLSDKVAELVERQPKETTECVAFWGGGSTPTASKMSLYMGRGTVVVKLLSSYLGELGSSPGGVSPWFSHLGIVLDDYTRRQVFSRISRFTPPLHPGIANYTPHFILICSQDLDLSRNDLGLAHFINAARGNSEECVVSSRWRAGKLRIGIGSDGDRTIVQLLIHGLREVLIRQHQITVYWGFVN</sequence>
<organism evidence="1 2">
    <name type="scientific">Dryococelus australis</name>
    <dbReference type="NCBI Taxonomy" id="614101"/>
    <lineage>
        <taxon>Eukaryota</taxon>
        <taxon>Metazoa</taxon>
        <taxon>Ecdysozoa</taxon>
        <taxon>Arthropoda</taxon>
        <taxon>Hexapoda</taxon>
        <taxon>Insecta</taxon>
        <taxon>Pterygota</taxon>
        <taxon>Neoptera</taxon>
        <taxon>Polyneoptera</taxon>
        <taxon>Phasmatodea</taxon>
        <taxon>Verophasmatodea</taxon>
        <taxon>Anareolatae</taxon>
        <taxon>Phasmatidae</taxon>
        <taxon>Eurycanthinae</taxon>
        <taxon>Dryococelus</taxon>
    </lineage>
</organism>